<accession>A0A0D2CJZ3</accession>
<dbReference type="InterPro" id="IPR031107">
    <property type="entry name" value="Small_HSP"/>
</dbReference>
<dbReference type="AlphaFoldDB" id="A0A0D2CJZ3"/>
<dbReference type="EMBL" id="KN846960">
    <property type="protein sequence ID" value="KIW65566.1"/>
    <property type="molecule type" value="Genomic_DNA"/>
</dbReference>
<keyword evidence="1" id="KW-0346">Stress response</keyword>
<dbReference type="Gene3D" id="2.60.40.790">
    <property type="match status" value="1"/>
</dbReference>
<protein>
    <recommendedName>
        <fullName evidence="4">SHSP domain-containing protein</fullName>
    </recommendedName>
</protein>
<dbReference type="PANTHER" id="PTHR11527">
    <property type="entry name" value="HEAT-SHOCK PROTEIN 20 FAMILY MEMBER"/>
    <property type="match status" value="1"/>
</dbReference>
<evidence type="ECO:0000256" key="2">
    <source>
        <dbReference type="PROSITE-ProRule" id="PRU00285"/>
    </source>
</evidence>
<dbReference type="STRING" id="5601.A0A0D2CJZ3"/>
<gene>
    <name evidence="5" type="ORF">PV04_07814</name>
</gene>
<reference evidence="5 6" key="1">
    <citation type="submission" date="2015-01" db="EMBL/GenBank/DDBJ databases">
        <title>The Genome Sequence of Capronia semiimmersa CBS27337.</title>
        <authorList>
            <consortium name="The Broad Institute Genomics Platform"/>
            <person name="Cuomo C."/>
            <person name="de Hoog S."/>
            <person name="Gorbushina A."/>
            <person name="Stielow B."/>
            <person name="Teixiera M."/>
            <person name="Abouelleil A."/>
            <person name="Chapman S.B."/>
            <person name="Priest M."/>
            <person name="Young S.K."/>
            <person name="Wortman J."/>
            <person name="Nusbaum C."/>
            <person name="Birren B."/>
        </authorList>
    </citation>
    <scope>NUCLEOTIDE SEQUENCE [LARGE SCALE GENOMIC DNA]</scope>
    <source>
        <strain evidence="5 6">CBS 27337</strain>
    </source>
</reference>
<dbReference type="Proteomes" id="UP000054266">
    <property type="component" value="Unassembled WGS sequence"/>
</dbReference>
<keyword evidence="6" id="KW-1185">Reference proteome</keyword>
<evidence type="ECO:0000313" key="5">
    <source>
        <dbReference type="EMBL" id="KIW65566.1"/>
    </source>
</evidence>
<dbReference type="CDD" id="cd06464">
    <property type="entry name" value="ACD_sHsps-like"/>
    <property type="match status" value="1"/>
</dbReference>
<sequence>MAYAYPQGYYDYPPPLVDNPHERHHQHQSLVQYLARRHPRPEEHPNQPDLDFRDGIKEYLIEVEVPGIKKPEDVTVTWTGHRALVLTGKIERPDYGAPENAKVEEEQPVQSDGGVHLLVGERRVGPFRRYINFPTDVENVSVTLEAGLLKIRAPKKGFSEMDKTTVDVKHEEHTSKKHTFPILNTFAGL</sequence>
<dbReference type="SUPFAM" id="SSF49764">
    <property type="entry name" value="HSP20-like chaperones"/>
    <property type="match status" value="1"/>
</dbReference>
<name>A0A0D2CJZ3_9EURO</name>
<dbReference type="PROSITE" id="PS01031">
    <property type="entry name" value="SHSP"/>
    <property type="match status" value="1"/>
</dbReference>
<evidence type="ECO:0000259" key="4">
    <source>
        <dbReference type="PROSITE" id="PS01031"/>
    </source>
</evidence>
<organism evidence="5 6">
    <name type="scientific">Phialophora macrospora</name>
    <dbReference type="NCBI Taxonomy" id="1851006"/>
    <lineage>
        <taxon>Eukaryota</taxon>
        <taxon>Fungi</taxon>
        <taxon>Dikarya</taxon>
        <taxon>Ascomycota</taxon>
        <taxon>Pezizomycotina</taxon>
        <taxon>Eurotiomycetes</taxon>
        <taxon>Chaetothyriomycetidae</taxon>
        <taxon>Chaetothyriales</taxon>
        <taxon>Herpotrichiellaceae</taxon>
        <taxon>Phialophora</taxon>
    </lineage>
</organism>
<evidence type="ECO:0000313" key="6">
    <source>
        <dbReference type="Proteomes" id="UP000054266"/>
    </source>
</evidence>
<dbReference type="Pfam" id="PF00011">
    <property type="entry name" value="HSP20"/>
    <property type="match status" value="1"/>
</dbReference>
<proteinExistence type="inferred from homology"/>
<evidence type="ECO:0000256" key="1">
    <source>
        <dbReference type="ARBA" id="ARBA00023016"/>
    </source>
</evidence>
<comment type="similarity">
    <text evidence="2 3">Belongs to the small heat shock protein (HSP20) family.</text>
</comment>
<dbReference type="InterPro" id="IPR002068">
    <property type="entry name" value="A-crystallin/Hsp20_dom"/>
</dbReference>
<feature type="domain" description="SHSP" evidence="4">
    <location>
        <begin position="41"/>
        <end position="171"/>
    </location>
</feature>
<evidence type="ECO:0000256" key="3">
    <source>
        <dbReference type="RuleBase" id="RU003616"/>
    </source>
</evidence>
<dbReference type="InterPro" id="IPR008978">
    <property type="entry name" value="HSP20-like_chaperone"/>
</dbReference>